<evidence type="ECO:0000256" key="7">
    <source>
        <dbReference type="ARBA" id="ARBA00022723"/>
    </source>
</evidence>
<evidence type="ECO:0000256" key="2">
    <source>
        <dbReference type="ARBA" id="ARBA00010113"/>
    </source>
</evidence>
<evidence type="ECO:0000256" key="9">
    <source>
        <dbReference type="ARBA" id="ARBA00022842"/>
    </source>
</evidence>
<keyword evidence="4" id="KW-0808">Transferase</keyword>
<evidence type="ECO:0000256" key="3">
    <source>
        <dbReference type="ARBA" id="ARBA00012511"/>
    </source>
</evidence>
<dbReference type="RefSeq" id="WP_397079345.1">
    <property type="nucleotide sequence ID" value="NZ_JBITGY010000002.1"/>
</dbReference>
<keyword evidence="10" id="KW-0342">GTP-binding</keyword>
<dbReference type="EC" id="2.7.7.79" evidence="3"/>
<evidence type="ECO:0000256" key="8">
    <source>
        <dbReference type="ARBA" id="ARBA00022741"/>
    </source>
</evidence>
<comment type="cofactor">
    <cofactor evidence="1">
        <name>Mg(2+)</name>
        <dbReference type="ChEBI" id="CHEBI:18420"/>
    </cofactor>
</comment>
<accession>A0ABW7YMN2</accession>
<keyword evidence="9" id="KW-0460">Magnesium</keyword>
<organism evidence="13 14">
    <name type="scientific">Nonomuraea typhae</name>
    <dbReference type="NCBI Taxonomy" id="2603600"/>
    <lineage>
        <taxon>Bacteria</taxon>
        <taxon>Bacillati</taxon>
        <taxon>Actinomycetota</taxon>
        <taxon>Actinomycetes</taxon>
        <taxon>Streptosporangiales</taxon>
        <taxon>Streptosporangiaceae</taxon>
        <taxon>Nonomuraea</taxon>
    </lineage>
</organism>
<dbReference type="PANTHER" id="PTHR12729:SF1">
    <property type="entry name" value="TRNAHIS GUANYLYLTRANSFERASE CATALYTIC DOMAIN-CONTAINING PROTEIN"/>
    <property type="match status" value="1"/>
</dbReference>
<keyword evidence="6 13" id="KW-0548">Nucleotidyltransferase</keyword>
<evidence type="ECO:0000256" key="10">
    <source>
        <dbReference type="ARBA" id="ARBA00023134"/>
    </source>
</evidence>
<reference evidence="13 14" key="1">
    <citation type="submission" date="2024-10" db="EMBL/GenBank/DDBJ databases">
        <title>The Natural Products Discovery Center: Release of the First 8490 Sequenced Strains for Exploring Actinobacteria Biosynthetic Diversity.</title>
        <authorList>
            <person name="Kalkreuter E."/>
            <person name="Kautsar S.A."/>
            <person name="Yang D."/>
            <person name="Bader C.D."/>
            <person name="Teijaro C.N."/>
            <person name="Fluegel L."/>
            <person name="Davis C.M."/>
            <person name="Simpson J.R."/>
            <person name="Lauterbach L."/>
            <person name="Steele A.D."/>
            <person name="Gui C."/>
            <person name="Meng S."/>
            <person name="Li G."/>
            <person name="Viehrig K."/>
            <person name="Ye F."/>
            <person name="Su P."/>
            <person name="Kiefer A.F."/>
            <person name="Nichols A."/>
            <person name="Cepeda A.J."/>
            <person name="Yan W."/>
            <person name="Fan B."/>
            <person name="Jiang Y."/>
            <person name="Adhikari A."/>
            <person name="Zheng C.-J."/>
            <person name="Schuster L."/>
            <person name="Cowan T.M."/>
            <person name="Smanski M.J."/>
            <person name="Chevrette M.G."/>
            <person name="De Carvalho L.P.S."/>
            <person name="Shen B."/>
        </authorList>
    </citation>
    <scope>NUCLEOTIDE SEQUENCE [LARGE SCALE GENOMIC DNA]</scope>
    <source>
        <strain evidence="13 14">NPDC050545</strain>
    </source>
</reference>
<proteinExistence type="inferred from homology"/>
<dbReference type="Pfam" id="PF14413">
    <property type="entry name" value="Thg1C"/>
    <property type="match status" value="1"/>
</dbReference>
<evidence type="ECO:0000256" key="6">
    <source>
        <dbReference type="ARBA" id="ARBA00022695"/>
    </source>
</evidence>
<evidence type="ECO:0000256" key="4">
    <source>
        <dbReference type="ARBA" id="ARBA00022679"/>
    </source>
</evidence>
<dbReference type="InterPro" id="IPR007537">
    <property type="entry name" value="tRNAHis_GuaTrfase_Thg1"/>
</dbReference>
<comment type="similarity">
    <text evidence="2">Belongs to the tRNA(His) guanylyltransferase family.</text>
</comment>
<evidence type="ECO:0000259" key="12">
    <source>
        <dbReference type="Pfam" id="PF14413"/>
    </source>
</evidence>
<dbReference type="Proteomes" id="UP001612741">
    <property type="component" value="Unassembled WGS sequence"/>
</dbReference>
<evidence type="ECO:0000256" key="1">
    <source>
        <dbReference type="ARBA" id="ARBA00001946"/>
    </source>
</evidence>
<dbReference type="EMBL" id="JBITGY010000002">
    <property type="protein sequence ID" value="MFI6496880.1"/>
    <property type="molecule type" value="Genomic_DNA"/>
</dbReference>
<name>A0ABW7YMN2_9ACTN</name>
<evidence type="ECO:0000256" key="5">
    <source>
        <dbReference type="ARBA" id="ARBA00022694"/>
    </source>
</evidence>
<comment type="caution">
    <text evidence="13">The sequence shown here is derived from an EMBL/GenBank/DDBJ whole genome shotgun (WGS) entry which is preliminary data.</text>
</comment>
<dbReference type="InterPro" id="IPR025845">
    <property type="entry name" value="Thg1_C_dom"/>
</dbReference>
<sequence>MGDKTALGDRMKGYEAATRTVLPRRTYCVVRVDGRAFHSFLRHAGRPFDEVVMLAMDRVAEALCGEMSGAVFAFTQSDECSVLLTDFESTGTQPWFGGVIQKIASIAASTATVAFNRSYSVRFDPVLEMPMATFDARVFTIPDPVEVANYFLWRQRDCVRNSITMAAQAKFSHKQLHGKSTGDMQDMLWREHGINWNDYPVGAKRGRVCVRHTAEEEITYTDRRTKQPITTTAVRSRWLSEGAPNLTAEPGGWLAEMIPALPSLSMVAGG</sequence>
<dbReference type="PANTHER" id="PTHR12729">
    <property type="entry name" value="TRNA(HIS) GUANYLYLTRANSFERASE-RELATED"/>
    <property type="match status" value="1"/>
</dbReference>
<gene>
    <name evidence="13" type="ORF">ACIBG2_05835</name>
</gene>
<evidence type="ECO:0000259" key="11">
    <source>
        <dbReference type="Pfam" id="PF04446"/>
    </source>
</evidence>
<dbReference type="InterPro" id="IPR024956">
    <property type="entry name" value="tRNAHis_GuaTrfase_cat"/>
</dbReference>
<protein>
    <recommendedName>
        <fullName evidence="3">tRNA(His) guanylyltransferase</fullName>
        <ecNumber evidence="3">2.7.7.79</ecNumber>
    </recommendedName>
</protein>
<dbReference type="GO" id="GO:0016779">
    <property type="term" value="F:nucleotidyltransferase activity"/>
    <property type="evidence" value="ECO:0007669"/>
    <property type="project" value="UniProtKB-KW"/>
</dbReference>
<dbReference type="InterPro" id="IPR038469">
    <property type="entry name" value="tRNAHis_GuaTrfase_Thg1_sf"/>
</dbReference>
<feature type="domain" description="Thg1 C-terminal" evidence="12">
    <location>
        <begin position="147"/>
        <end position="227"/>
    </location>
</feature>
<dbReference type="Pfam" id="PF04446">
    <property type="entry name" value="Thg1"/>
    <property type="match status" value="1"/>
</dbReference>
<keyword evidence="8" id="KW-0547">Nucleotide-binding</keyword>
<keyword evidence="5" id="KW-0819">tRNA processing</keyword>
<dbReference type="Gene3D" id="3.30.70.3000">
    <property type="match status" value="1"/>
</dbReference>
<feature type="domain" description="tRNAHis guanylyltransferase catalytic" evidence="11">
    <location>
        <begin position="9"/>
        <end position="142"/>
    </location>
</feature>
<evidence type="ECO:0000313" key="13">
    <source>
        <dbReference type="EMBL" id="MFI6496880.1"/>
    </source>
</evidence>
<evidence type="ECO:0000313" key="14">
    <source>
        <dbReference type="Proteomes" id="UP001612741"/>
    </source>
</evidence>
<keyword evidence="14" id="KW-1185">Reference proteome</keyword>
<keyword evidence="7" id="KW-0479">Metal-binding</keyword>